<proteinExistence type="predicted"/>
<dbReference type="InterPro" id="IPR013762">
    <property type="entry name" value="Integrase-like_cat_sf"/>
</dbReference>
<accession>A0A8T0YT53</accession>
<dbReference type="Proteomes" id="UP000735874">
    <property type="component" value="Unassembled WGS sequence"/>
</dbReference>
<dbReference type="EMBL" id="RCMG01000499">
    <property type="protein sequence ID" value="KAG2853111.1"/>
    <property type="molecule type" value="Genomic_DNA"/>
</dbReference>
<dbReference type="AlphaFoldDB" id="A0A8T0YT53"/>
<name>A0A8T0YT53_9STRA</name>
<reference evidence="2" key="1">
    <citation type="submission" date="2018-10" db="EMBL/GenBank/DDBJ databases">
        <title>Effector identification in a new, highly contiguous assembly of the strawberry crown rot pathogen Phytophthora cactorum.</title>
        <authorList>
            <person name="Armitage A.D."/>
            <person name="Nellist C.F."/>
            <person name="Bates H."/>
            <person name="Vickerstaff R.J."/>
            <person name="Harrison R.J."/>
        </authorList>
    </citation>
    <scope>NUCLEOTIDE SEQUENCE</scope>
    <source>
        <strain evidence="2">15-7</strain>
    </source>
</reference>
<evidence type="ECO:0000313" key="3">
    <source>
        <dbReference type="Proteomes" id="UP000735874"/>
    </source>
</evidence>
<comment type="caution">
    <text evidence="2">The sequence shown here is derived from an EMBL/GenBank/DDBJ whole genome shotgun (WGS) entry which is preliminary data.</text>
</comment>
<dbReference type="GO" id="GO:0006310">
    <property type="term" value="P:DNA recombination"/>
    <property type="evidence" value="ECO:0007669"/>
    <property type="project" value="InterPro"/>
</dbReference>
<organism evidence="2 3">
    <name type="scientific">Phytophthora cactorum</name>
    <dbReference type="NCBI Taxonomy" id="29920"/>
    <lineage>
        <taxon>Eukaryota</taxon>
        <taxon>Sar</taxon>
        <taxon>Stramenopiles</taxon>
        <taxon>Oomycota</taxon>
        <taxon>Peronosporomycetes</taxon>
        <taxon>Peronosporales</taxon>
        <taxon>Peronosporaceae</taxon>
        <taxon>Phytophthora</taxon>
    </lineage>
</organism>
<evidence type="ECO:0000313" key="2">
    <source>
        <dbReference type="EMBL" id="KAG2853111.1"/>
    </source>
</evidence>
<gene>
    <name evidence="2" type="ORF">PC113_g14458</name>
</gene>
<dbReference type="GO" id="GO:0003677">
    <property type="term" value="F:DNA binding"/>
    <property type="evidence" value="ECO:0007669"/>
    <property type="project" value="InterPro"/>
</dbReference>
<evidence type="ECO:0008006" key="4">
    <source>
        <dbReference type="Google" id="ProtNLM"/>
    </source>
</evidence>
<evidence type="ECO:0000256" key="1">
    <source>
        <dbReference type="SAM" id="MobiDB-lite"/>
    </source>
</evidence>
<sequence length="450" mass="49700">MELEELKPGNTRRAQATAIAEFKAFVKRKKGKQLARNTAMQYYRQTKMWLFELFPTQRHIVEAKLLSMGKTIENLYMKRDGKVVSKAPPCSKTDLRKMTLYLLKNAFTSSDYQDAALLCVLWYLFGRASDFSLVQMQNLTINAADILFARFIRLKTSEELGLSVFPDLDSVTCPVHAIALALITQAAPCVDLLDNLPALPVQAAVSLSPATPLLDVLGHPAEYAALDAAAAAAATTGAAPAEKIPTIYSHVNRVLDRIAANAGVEAALSSHSFRRGGAQHVNGCDGLTHRWIFDRGAWNISTTNKGFNYIFNTSREDHKVSKALCGYDTEAKTQEKITAVQQYLFATCFQLDQAKYNVSQRAVDVLTAYLLLHYPQLKELHAEVPSVKRLEACVQLAGSSLADLLAWSAYLASSACNTKPQLPTKTEERETTPRKQPNQGNTSTEHQRSS</sequence>
<dbReference type="Gene3D" id="1.10.443.10">
    <property type="entry name" value="Intergrase catalytic core"/>
    <property type="match status" value="1"/>
</dbReference>
<protein>
    <recommendedName>
        <fullName evidence="4">Integrase-like, catalytic domain</fullName>
    </recommendedName>
</protein>
<feature type="region of interest" description="Disordered" evidence="1">
    <location>
        <begin position="418"/>
        <end position="450"/>
    </location>
</feature>
<dbReference type="GO" id="GO:0015074">
    <property type="term" value="P:DNA integration"/>
    <property type="evidence" value="ECO:0007669"/>
    <property type="project" value="InterPro"/>
</dbReference>
<dbReference type="VEuPathDB" id="FungiDB:PC110_g14411"/>